<evidence type="ECO:0000313" key="1">
    <source>
        <dbReference type="EMBL" id="THV53222.1"/>
    </source>
</evidence>
<organism evidence="1 2">
    <name type="scientific">Botrytis galanthina</name>
    <dbReference type="NCBI Taxonomy" id="278940"/>
    <lineage>
        <taxon>Eukaryota</taxon>
        <taxon>Fungi</taxon>
        <taxon>Dikarya</taxon>
        <taxon>Ascomycota</taxon>
        <taxon>Pezizomycotina</taxon>
        <taxon>Leotiomycetes</taxon>
        <taxon>Helotiales</taxon>
        <taxon>Sclerotiniaceae</taxon>
        <taxon>Botrytis</taxon>
    </lineage>
</organism>
<dbReference type="AlphaFoldDB" id="A0A4S8R8B8"/>
<dbReference type="EMBL" id="PQXL01000056">
    <property type="protein sequence ID" value="THV53222.1"/>
    <property type="molecule type" value="Genomic_DNA"/>
</dbReference>
<evidence type="ECO:0000313" key="2">
    <source>
        <dbReference type="Proteomes" id="UP000308671"/>
    </source>
</evidence>
<gene>
    <name evidence="1" type="ORF">BGAL_0056g00190</name>
</gene>
<keyword evidence="2" id="KW-1185">Reference proteome</keyword>
<accession>A0A4S8R8B8</accession>
<dbReference type="Proteomes" id="UP000308671">
    <property type="component" value="Unassembled WGS sequence"/>
</dbReference>
<proteinExistence type="predicted"/>
<protein>
    <submittedName>
        <fullName evidence="1">Uncharacterized protein</fullName>
    </submittedName>
</protein>
<comment type="caution">
    <text evidence="1">The sequence shown here is derived from an EMBL/GenBank/DDBJ whole genome shotgun (WGS) entry which is preliminary data.</text>
</comment>
<sequence>MPRFIKFQIDWPIHAKVNNDILDQSAHGKNETPKDCTCDFCYEQFCIASVDEGCAANSSSNVPISKILVISKILEPPHKEIEDRREIPEVRGCNCDHCRCNIHQFQSFWREHQQLIKKHSKLIDDCCSTLKLSQHLEDLQFFKKRHDEFRNRLSDAGIHPRYQKRGNVNILSLVSSKGWLFTPPECRIKRSEQGERLLWAKNF</sequence>
<reference evidence="1 2" key="1">
    <citation type="submission" date="2017-12" db="EMBL/GenBank/DDBJ databases">
        <title>Comparative genomics of Botrytis spp.</title>
        <authorList>
            <person name="Valero-Jimenez C.A."/>
            <person name="Tapia P."/>
            <person name="Veloso J."/>
            <person name="Silva-Moreno E."/>
            <person name="Staats M."/>
            <person name="Valdes J.H."/>
            <person name="Van Kan J.A.L."/>
        </authorList>
    </citation>
    <scope>NUCLEOTIDE SEQUENCE [LARGE SCALE GENOMIC DNA]</scope>
    <source>
        <strain evidence="1 2">MUCL435</strain>
    </source>
</reference>
<dbReference type="OrthoDB" id="3495754at2759"/>
<name>A0A4S8R8B8_9HELO</name>